<evidence type="ECO:0000256" key="1">
    <source>
        <dbReference type="SAM" id="Phobius"/>
    </source>
</evidence>
<protein>
    <submittedName>
        <fullName evidence="2">Uncharacterized protein</fullName>
    </submittedName>
</protein>
<sequence length="39" mass="4403">MGWHSYKFIDVICILALIGMPILSSNTIKMKKPILSINI</sequence>
<organism evidence="2 3">
    <name type="scientific">Bacillus cereus (strain G9842)</name>
    <dbReference type="NCBI Taxonomy" id="405531"/>
    <lineage>
        <taxon>Bacteria</taxon>
        <taxon>Bacillati</taxon>
        <taxon>Bacillota</taxon>
        <taxon>Bacilli</taxon>
        <taxon>Bacillales</taxon>
        <taxon>Bacillaceae</taxon>
        <taxon>Bacillus</taxon>
        <taxon>Bacillus cereus group</taxon>
    </lineage>
</organism>
<keyword evidence="1" id="KW-0812">Transmembrane</keyword>
<dbReference type="HOGENOM" id="CLU_3304174_0_0_9"/>
<accession>B7IPH0</accession>
<evidence type="ECO:0000313" key="2">
    <source>
        <dbReference type="EMBL" id="ACK97914.1"/>
    </source>
</evidence>
<reference evidence="2 3" key="1">
    <citation type="submission" date="2008-10" db="EMBL/GenBank/DDBJ databases">
        <title>Genome sequence of Bacillus cereus G9842.</title>
        <authorList>
            <person name="Dodson R.J."/>
            <person name="Durkin A.S."/>
            <person name="Rosovitz M.J."/>
            <person name="Rasko D.A."/>
            <person name="Hoffmaster A."/>
            <person name="Ravel J."/>
            <person name="Sutton G."/>
        </authorList>
    </citation>
    <scope>NUCLEOTIDE SEQUENCE [LARGE SCALE GENOMIC DNA]</scope>
    <source>
        <strain evidence="2 3">G9842</strain>
    </source>
</reference>
<evidence type="ECO:0000313" key="3">
    <source>
        <dbReference type="Proteomes" id="UP000006744"/>
    </source>
</evidence>
<keyword evidence="1" id="KW-1133">Transmembrane helix</keyword>
<feature type="transmembrane region" description="Helical" evidence="1">
    <location>
        <begin position="6"/>
        <end position="23"/>
    </location>
</feature>
<dbReference type="KEGG" id="bcg:BCG9842_B1924"/>
<name>B7IPH0_BACC2</name>
<dbReference type="AlphaFoldDB" id="B7IPH0"/>
<proteinExistence type="predicted"/>
<dbReference type="EMBL" id="CP001186">
    <property type="protein sequence ID" value="ACK97914.1"/>
    <property type="molecule type" value="Genomic_DNA"/>
</dbReference>
<keyword evidence="1" id="KW-0472">Membrane</keyword>
<gene>
    <name evidence="2" type="ordered locus">BCG9842_B1924</name>
</gene>
<dbReference type="Proteomes" id="UP000006744">
    <property type="component" value="Chromosome"/>
</dbReference>